<dbReference type="Pfam" id="PF01507">
    <property type="entry name" value="PAPS_reduct"/>
    <property type="match status" value="1"/>
</dbReference>
<sequence>MTDVAVKNIPKTIKSTQFYSKVYTDRPAYADFEAPRKFEAIKSIIAKRLIEHPNAICSYSGGSDSDIMLHLIETVRKMFNLPPVQYCFFNTGFEMDAIKRHVREVAALYGVTITEHRPKKNIVLATREHGIPFVSKIMSSGLEGVQKKNIPLSIADEYANAEDKAAKRAELKKRYPGCETTINFLCCCNSKGEPRPDIQLVINSSKYMLDFIKENPIPFKVSNKCCDYCKKQVAHSVQKPFDMVITGERRDEGGMRSVPRKDNTSMCFSETADGRYRLRPLFYVSDADKQWYKDYHKLRYSDAYEVYGLTRTGCCGCSISARAVEDLEKIRPYEPGLVKAAWNVFGDSYRYRQQYNEYKARRQAEEKKQKSKRGDREQTALWQDLKEASNS</sequence>
<proteinExistence type="predicted"/>
<dbReference type="RefSeq" id="WP_208926880.1">
    <property type="nucleotide sequence ID" value="NZ_LK996025.1"/>
</dbReference>
<dbReference type="SUPFAM" id="SSF52402">
    <property type="entry name" value="Adenine nucleotide alpha hydrolases-like"/>
    <property type="match status" value="1"/>
</dbReference>
<dbReference type="AlphaFoldDB" id="A0A098AU96"/>
<reference evidence="3" key="1">
    <citation type="submission" date="2014-07" db="EMBL/GenBank/DDBJ databases">
        <authorList>
            <person name="Hornung V.Bastian."/>
        </authorList>
    </citation>
    <scope>NUCLEOTIDE SEQUENCE</scope>
    <source>
        <strain evidence="3">PCE-S</strain>
    </source>
</reference>
<keyword evidence="3" id="KW-0808">Transferase</keyword>
<dbReference type="Gene3D" id="3.40.50.620">
    <property type="entry name" value="HUPs"/>
    <property type="match status" value="1"/>
</dbReference>
<feature type="region of interest" description="Disordered" evidence="1">
    <location>
        <begin position="360"/>
        <end position="391"/>
    </location>
</feature>
<evidence type="ECO:0000259" key="2">
    <source>
        <dbReference type="Pfam" id="PF01507"/>
    </source>
</evidence>
<protein>
    <submittedName>
        <fullName evidence="3">3'-phosphoadenosine 5'-phosphosulfate sulfotransferase (PAPS reductase)/FAD synthetase and related enzymes</fullName>
    </submittedName>
</protein>
<dbReference type="InterPro" id="IPR002500">
    <property type="entry name" value="PAPS_reduct_dom"/>
</dbReference>
<dbReference type="PANTHER" id="PTHR43196">
    <property type="entry name" value="SULFATE ADENYLYLTRANSFERASE SUBUNIT 2"/>
    <property type="match status" value="1"/>
</dbReference>
<dbReference type="GO" id="GO:0016740">
    <property type="term" value="F:transferase activity"/>
    <property type="evidence" value="ECO:0007669"/>
    <property type="project" value="UniProtKB-KW"/>
</dbReference>
<dbReference type="InterPro" id="IPR050128">
    <property type="entry name" value="Sulfate_adenylyltrnsfr_sub2"/>
</dbReference>
<dbReference type="PANTHER" id="PTHR43196:SF1">
    <property type="entry name" value="SULFATE ADENYLYLTRANSFERASE SUBUNIT 2"/>
    <property type="match status" value="1"/>
</dbReference>
<accession>A0A098AU96</accession>
<evidence type="ECO:0000313" key="3">
    <source>
        <dbReference type="EMBL" id="CDV96374.1"/>
    </source>
</evidence>
<gene>
    <name evidence="3" type="ORF">DPCES_5376</name>
</gene>
<feature type="domain" description="Phosphoadenosine phosphosulphate reductase" evidence="2">
    <location>
        <begin position="55"/>
        <end position="132"/>
    </location>
</feature>
<evidence type="ECO:0000256" key="1">
    <source>
        <dbReference type="SAM" id="MobiDB-lite"/>
    </source>
</evidence>
<dbReference type="PATRIC" id="fig|49338.4.peg.5788"/>
<dbReference type="EMBL" id="LK996025">
    <property type="protein sequence ID" value="CDV96374.1"/>
    <property type="molecule type" value="Genomic_DNA"/>
</dbReference>
<organism evidence="3">
    <name type="scientific">Desulfitobacterium hafniense</name>
    <name type="common">Desulfitobacterium frappieri</name>
    <dbReference type="NCBI Taxonomy" id="49338"/>
    <lineage>
        <taxon>Bacteria</taxon>
        <taxon>Bacillati</taxon>
        <taxon>Bacillota</taxon>
        <taxon>Clostridia</taxon>
        <taxon>Eubacteriales</taxon>
        <taxon>Desulfitobacteriaceae</taxon>
        <taxon>Desulfitobacterium</taxon>
    </lineage>
</organism>
<name>A0A098AU96_DESHA</name>
<dbReference type="InterPro" id="IPR014729">
    <property type="entry name" value="Rossmann-like_a/b/a_fold"/>
</dbReference>